<feature type="region of interest" description="Disordered" evidence="1">
    <location>
        <begin position="364"/>
        <end position="389"/>
    </location>
</feature>
<dbReference type="EMBL" id="JAIQCV010000013">
    <property type="protein sequence ID" value="KAH1031252.1"/>
    <property type="molecule type" value="Genomic_DNA"/>
</dbReference>
<dbReference type="AlphaFoldDB" id="A0A9D3ZEX1"/>
<evidence type="ECO:0000256" key="1">
    <source>
        <dbReference type="SAM" id="MobiDB-lite"/>
    </source>
</evidence>
<sequence length="389" mass="43310">MLSSSSSDGVNGDGKDFSNAKDSSTKKVRFKDTDVAADDVMVVDPLPVSSLSWKDKLLGKGSLDQAVNTEDQSAADGFLLSDQDVKKSLVDGVPSIDFSDRVFQILEKEMSTSIILKMLVAMVISIKHVRQRSKLWRWLRKAYQAIAATPVIEGGDYRPWMLVEQKVRRRNLEGTKRGNILKKGEFSGSRFHTLADLEVCPLEQELSKIPQSALENKGKEILIEYDFIALADIATSHECLDHELSSLKQANRVVLFNPVFEENDFMNVEVKEGVLEASNHSAVVFNNKSPLEVGNEELRDSHLTSSNQAKVDYKSQSAKKAGSKGGWKLNKTLKGLGNKFKMSENSRVPFAESMKRAANLITSEIEEQSVNDLSRHLEKEVDISSSDRQ</sequence>
<name>A0A9D3ZEX1_9ROSI</name>
<keyword evidence="3" id="KW-1185">Reference proteome</keyword>
<reference evidence="2 3" key="1">
    <citation type="journal article" date="2021" name="Plant Biotechnol. J.">
        <title>Multi-omics assisted identification of the key and species-specific regulatory components of drought-tolerant mechanisms in Gossypium stocksii.</title>
        <authorList>
            <person name="Yu D."/>
            <person name="Ke L."/>
            <person name="Zhang D."/>
            <person name="Wu Y."/>
            <person name="Sun Y."/>
            <person name="Mei J."/>
            <person name="Sun J."/>
            <person name="Sun Y."/>
        </authorList>
    </citation>
    <scope>NUCLEOTIDE SEQUENCE [LARGE SCALE GENOMIC DNA]</scope>
    <source>
        <strain evidence="3">cv. E1</strain>
        <tissue evidence="2">Leaf</tissue>
    </source>
</reference>
<evidence type="ECO:0000313" key="3">
    <source>
        <dbReference type="Proteomes" id="UP000828251"/>
    </source>
</evidence>
<evidence type="ECO:0000313" key="2">
    <source>
        <dbReference type="EMBL" id="KAH1031252.1"/>
    </source>
</evidence>
<accession>A0A9D3ZEX1</accession>
<feature type="region of interest" description="Disordered" evidence="1">
    <location>
        <begin position="300"/>
        <end position="326"/>
    </location>
</feature>
<feature type="compositionally biased region" description="Basic and acidic residues" evidence="1">
    <location>
        <begin position="13"/>
        <end position="26"/>
    </location>
</feature>
<comment type="caution">
    <text evidence="2">The sequence shown here is derived from an EMBL/GenBank/DDBJ whole genome shotgun (WGS) entry which is preliminary data.</text>
</comment>
<protein>
    <submittedName>
        <fullName evidence="2">Uncharacterized protein</fullName>
    </submittedName>
</protein>
<feature type="compositionally biased region" description="Basic and acidic residues" evidence="1">
    <location>
        <begin position="373"/>
        <end position="389"/>
    </location>
</feature>
<dbReference type="Proteomes" id="UP000828251">
    <property type="component" value="Unassembled WGS sequence"/>
</dbReference>
<proteinExistence type="predicted"/>
<gene>
    <name evidence="2" type="ORF">J1N35_043426</name>
</gene>
<organism evidence="2 3">
    <name type="scientific">Gossypium stocksii</name>
    <dbReference type="NCBI Taxonomy" id="47602"/>
    <lineage>
        <taxon>Eukaryota</taxon>
        <taxon>Viridiplantae</taxon>
        <taxon>Streptophyta</taxon>
        <taxon>Embryophyta</taxon>
        <taxon>Tracheophyta</taxon>
        <taxon>Spermatophyta</taxon>
        <taxon>Magnoliopsida</taxon>
        <taxon>eudicotyledons</taxon>
        <taxon>Gunneridae</taxon>
        <taxon>Pentapetalae</taxon>
        <taxon>rosids</taxon>
        <taxon>malvids</taxon>
        <taxon>Malvales</taxon>
        <taxon>Malvaceae</taxon>
        <taxon>Malvoideae</taxon>
        <taxon>Gossypium</taxon>
    </lineage>
</organism>
<feature type="region of interest" description="Disordered" evidence="1">
    <location>
        <begin position="1"/>
        <end position="26"/>
    </location>
</feature>
<feature type="compositionally biased region" description="Low complexity" evidence="1">
    <location>
        <begin position="314"/>
        <end position="326"/>
    </location>
</feature>